<reference evidence="1 2" key="1">
    <citation type="submission" date="2019-02" db="EMBL/GenBank/DDBJ databases">
        <title>Kribbella capetownensis sp. nov. and Kribbella speibonae sp. nov., isolated from soil.</title>
        <authorList>
            <person name="Curtis S.M."/>
            <person name="Norton I."/>
            <person name="Everest G.J."/>
            <person name="Meyers P.R."/>
        </authorList>
    </citation>
    <scope>NUCLEOTIDE SEQUENCE [LARGE SCALE GENOMIC DNA]</scope>
    <source>
        <strain evidence="1 2">YM53</strain>
    </source>
</reference>
<dbReference type="EMBL" id="SJKD01000002">
    <property type="protein sequence ID" value="TCC51379.1"/>
    <property type="molecule type" value="Genomic_DNA"/>
</dbReference>
<evidence type="ECO:0000313" key="1">
    <source>
        <dbReference type="EMBL" id="TCC51379.1"/>
    </source>
</evidence>
<comment type="caution">
    <text evidence="1">The sequence shown here is derived from an EMBL/GenBank/DDBJ whole genome shotgun (WGS) entry which is preliminary data.</text>
</comment>
<gene>
    <name evidence="1" type="ORF">E0H75_10700</name>
</gene>
<sequence length="61" mass="6661">MPGRSPTFSSLGVVLGGCGTVQHEDHVDHLHDGHRHYQHGDHVHEHRAVSTAAVHKIRISG</sequence>
<organism evidence="1 2">
    <name type="scientific">Kribbella capetownensis</name>
    <dbReference type="NCBI Taxonomy" id="1572659"/>
    <lineage>
        <taxon>Bacteria</taxon>
        <taxon>Bacillati</taxon>
        <taxon>Actinomycetota</taxon>
        <taxon>Actinomycetes</taxon>
        <taxon>Propionibacteriales</taxon>
        <taxon>Kribbellaceae</taxon>
        <taxon>Kribbella</taxon>
    </lineage>
</organism>
<protein>
    <submittedName>
        <fullName evidence="1">Uncharacterized protein</fullName>
    </submittedName>
</protein>
<keyword evidence="2" id="KW-1185">Reference proteome</keyword>
<evidence type="ECO:0000313" key="2">
    <source>
        <dbReference type="Proteomes" id="UP000293342"/>
    </source>
</evidence>
<proteinExistence type="predicted"/>
<dbReference type="AlphaFoldDB" id="A0A4R0JWG0"/>
<name>A0A4R0JWG0_9ACTN</name>
<dbReference type="PROSITE" id="PS51257">
    <property type="entry name" value="PROKAR_LIPOPROTEIN"/>
    <property type="match status" value="1"/>
</dbReference>
<dbReference type="Proteomes" id="UP000293342">
    <property type="component" value="Unassembled WGS sequence"/>
</dbReference>
<dbReference type="OrthoDB" id="3401648at2"/>
<accession>A0A4R0JWG0</accession>